<dbReference type="EMBL" id="JAUHHV010000001">
    <property type="protein sequence ID" value="KAK1440459.1"/>
    <property type="molecule type" value="Genomic_DNA"/>
</dbReference>
<evidence type="ECO:0000313" key="1">
    <source>
        <dbReference type="EMBL" id="KAK1440459.1"/>
    </source>
</evidence>
<keyword evidence="2" id="KW-1185">Reference proteome</keyword>
<sequence>MCFMYISNDVVSVSIQKCCQAALSAYQLFYVSQDPDITIDELKLILSCCQNIMNIWLADKGTPSLNFTLAKHKAKNGYHLSILTRDKSIIVDSKT</sequence>
<accession>A0AAD8LDP3</accession>
<organism evidence="1 2">
    <name type="scientific">Tagetes erecta</name>
    <name type="common">African marigold</name>
    <dbReference type="NCBI Taxonomy" id="13708"/>
    <lineage>
        <taxon>Eukaryota</taxon>
        <taxon>Viridiplantae</taxon>
        <taxon>Streptophyta</taxon>
        <taxon>Embryophyta</taxon>
        <taxon>Tracheophyta</taxon>
        <taxon>Spermatophyta</taxon>
        <taxon>Magnoliopsida</taxon>
        <taxon>eudicotyledons</taxon>
        <taxon>Gunneridae</taxon>
        <taxon>Pentapetalae</taxon>
        <taxon>asterids</taxon>
        <taxon>campanulids</taxon>
        <taxon>Asterales</taxon>
        <taxon>Asteraceae</taxon>
        <taxon>Asteroideae</taxon>
        <taxon>Heliantheae alliance</taxon>
        <taxon>Tageteae</taxon>
        <taxon>Tagetes</taxon>
    </lineage>
</organism>
<dbReference type="Proteomes" id="UP001229421">
    <property type="component" value="Unassembled WGS sequence"/>
</dbReference>
<name>A0AAD8LDP3_TARER</name>
<evidence type="ECO:0000313" key="2">
    <source>
        <dbReference type="Proteomes" id="UP001229421"/>
    </source>
</evidence>
<gene>
    <name evidence="1" type="ORF">QVD17_06286</name>
</gene>
<proteinExistence type="predicted"/>
<reference evidence="1" key="1">
    <citation type="journal article" date="2023" name="bioRxiv">
        <title>Improved chromosome-level genome assembly for marigold (Tagetes erecta).</title>
        <authorList>
            <person name="Jiang F."/>
            <person name="Yuan L."/>
            <person name="Wang S."/>
            <person name="Wang H."/>
            <person name="Xu D."/>
            <person name="Wang A."/>
            <person name="Fan W."/>
        </authorList>
    </citation>
    <scope>NUCLEOTIDE SEQUENCE</scope>
    <source>
        <strain evidence="1">WSJ</strain>
        <tissue evidence="1">Leaf</tissue>
    </source>
</reference>
<protein>
    <submittedName>
        <fullName evidence="1">Uncharacterized protein</fullName>
    </submittedName>
</protein>
<dbReference type="AlphaFoldDB" id="A0AAD8LDP3"/>
<comment type="caution">
    <text evidence="1">The sequence shown here is derived from an EMBL/GenBank/DDBJ whole genome shotgun (WGS) entry which is preliminary data.</text>
</comment>